<feature type="coiled-coil region" evidence="1">
    <location>
        <begin position="1063"/>
        <end position="1109"/>
    </location>
</feature>
<organism evidence="3">
    <name type="scientific">Oikopleura dioica</name>
    <name type="common">Tunicate</name>
    <dbReference type="NCBI Taxonomy" id="34765"/>
    <lineage>
        <taxon>Eukaryota</taxon>
        <taxon>Metazoa</taxon>
        <taxon>Chordata</taxon>
        <taxon>Tunicata</taxon>
        <taxon>Appendicularia</taxon>
        <taxon>Copelata</taxon>
        <taxon>Oikopleuridae</taxon>
        <taxon>Oikopleura</taxon>
    </lineage>
</organism>
<gene>
    <name evidence="3" type="ORF">GSOID_T00024117001</name>
</gene>
<evidence type="ECO:0000256" key="2">
    <source>
        <dbReference type="SAM" id="MobiDB-lite"/>
    </source>
</evidence>
<name>E4YF34_OIKDI</name>
<feature type="compositionally biased region" description="Basic residues" evidence="2">
    <location>
        <begin position="1790"/>
        <end position="1799"/>
    </location>
</feature>
<accession>E4YF34</accession>
<reference evidence="3" key="1">
    <citation type="journal article" date="2010" name="Science">
        <title>Plasticity of animal genome architecture unmasked by rapid evolution of a pelagic tunicate.</title>
        <authorList>
            <person name="Denoeud F."/>
            <person name="Henriet S."/>
            <person name="Mungpakdee S."/>
            <person name="Aury J.M."/>
            <person name="Da Silva C."/>
            <person name="Brinkmann H."/>
            <person name="Mikhaleva J."/>
            <person name="Olsen L.C."/>
            <person name="Jubin C."/>
            <person name="Canestro C."/>
            <person name="Bouquet J.M."/>
            <person name="Danks G."/>
            <person name="Poulain J."/>
            <person name="Campsteijn C."/>
            <person name="Adamski M."/>
            <person name="Cross I."/>
            <person name="Yadetie F."/>
            <person name="Muffato M."/>
            <person name="Louis A."/>
            <person name="Butcher S."/>
            <person name="Tsagkogeorga G."/>
            <person name="Konrad A."/>
            <person name="Singh S."/>
            <person name="Jensen M.F."/>
            <person name="Cong E.H."/>
            <person name="Eikeseth-Otteraa H."/>
            <person name="Noel B."/>
            <person name="Anthouard V."/>
            <person name="Porcel B.M."/>
            <person name="Kachouri-Lafond R."/>
            <person name="Nishino A."/>
            <person name="Ugolini M."/>
            <person name="Chourrout P."/>
            <person name="Nishida H."/>
            <person name="Aasland R."/>
            <person name="Huzurbazar S."/>
            <person name="Westhof E."/>
            <person name="Delsuc F."/>
            <person name="Lehrach H."/>
            <person name="Reinhardt R."/>
            <person name="Weissenbach J."/>
            <person name="Roy S.W."/>
            <person name="Artiguenave F."/>
            <person name="Postlethwait J.H."/>
            <person name="Manak J.R."/>
            <person name="Thompson E.M."/>
            <person name="Jaillon O."/>
            <person name="Du Pasquier L."/>
            <person name="Boudinot P."/>
            <person name="Liberles D.A."/>
            <person name="Volff J.N."/>
            <person name="Philippe H."/>
            <person name="Lenhard B."/>
            <person name="Roest Crollius H."/>
            <person name="Wincker P."/>
            <person name="Chourrout D."/>
        </authorList>
    </citation>
    <scope>NUCLEOTIDE SEQUENCE [LARGE SCALE GENOMIC DNA]</scope>
</reference>
<dbReference type="EMBL" id="FN654477">
    <property type="protein sequence ID" value="CBY34121.1"/>
    <property type="molecule type" value="Genomic_DNA"/>
</dbReference>
<proteinExistence type="predicted"/>
<keyword evidence="1" id="KW-0175">Coiled coil</keyword>
<protein>
    <submittedName>
        <fullName evidence="3">Uncharacterized protein</fullName>
    </submittedName>
</protein>
<evidence type="ECO:0000256" key="1">
    <source>
        <dbReference type="SAM" id="Coils"/>
    </source>
</evidence>
<evidence type="ECO:0000313" key="3">
    <source>
        <dbReference type="EMBL" id="CBY34121.1"/>
    </source>
</evidence>
<dbReference type="Proteomes" id="UP000011014">
    <property type="component" value="Unassembled WGS sequence"/>
</dbReference>
<feature type="region of interest" description="Disordered" evidence="2">
    <location>
        <begin position="1762"/>
        <end position="1799"/>
    </location>
</feature>
<sequence>MKKLRDEQRNAFNARLAAALLAAKKRPESPEKEPDSILEIENKTIDDEKLDQFSADWVQKQMSEAEWQKLSEQERQRLIAIAKLEQKKLQKEIYGDDYLKAMKSLEGDEEALKKLQDDQRKEFDARLAAALLAAKKRPKSPAKEPESLLEIEDKALGDEKVEQFSADWVQQQMSEAEWKQLSEQERQRLIAVAKLEQKKLQKEIYGDDYLKAMKTLEGDEESSKKLQEEQRRQFNARLAAALAAAKKPKVEKLDEIQEIAEQELSQEKVDQFCADWVKEEMDAAEWKKLSEQERQKLIALARLEQKKLQKEIYGDDFTTKLKQLEGDEAAILALREEQRTKFNALLAARVLKQEKPILIQVLDEKIKIVAQFGAKYKNQVSAQVEIVKNLDENDNGVLFAATLNLLQVALANDGPETSAIDQIPLQGLNRENLKLVSRPKDESKITSIEQYKTFKGWEKLHPYFAKNTELLNIFTLALQEAQFVFEDEKVKLGAQEFANYPKFWLKCRLYQIFHQFEEGKDDRFVKRSLREVLALKTVIDEDLSLEKFQLMLGQYFYKNLESIKSIEKVIEGKNLRFMLGALLLDFNELFSNSQEKQNLRNRITEKYSSIRDRALMVIARGDPSVGLRPVSEAKIECDKMKKELEATHHERKAVMKYMKARGFMYSSPPEKAFGPNLARAYDTVLTATTVIKDDEIVPESDLNDAYDLYYVLYQYEQMEIAFHIFHESKNSPVNEECLWQKNEKERLDLTSEFIEAVHTSQLSARCRQRAILNGKEIKQDRQRYIQLARLGLAQKESRKVLKDQNAPKDSNSPAWLSFGDNIILRMLQNAKNIVIRILNDSFQEELRDFCMLMPESERAQEIVKTNVERAKIDPNHASAKIDNNSLIQKGLALVYANKMHLAIKLGANEMNSSDICAAILAELLEEFDNFRETEWKVHSKATALELEKRLNREIEAGTSDEVWKLITGKTSVARAEVDEEHDQIVDKKRDDVIAAALLKTVGQQEWQRLGEKERQMKILEMKKLQRQNEKESVGFSTKKLLEDFNGNEEAYRKYKEEEKAKSNSALDAKIAALKAKKAEETDKKKQKEVEEEIQKLTTLKRSLSDLQKVELDADKEKLAIMEFLESSDGQMSQEKMRQMAALKIRMQKKQLANGEIEDTALWIRSTEDKSAEGAAAEKTRQKELAKSRLAALKAGKVQKSEAAENASKEDQLATLLQNIQNEEMTFVYARIESKKYKSLGSDRIELLSKLDSTEKIEDAVDIRLALIAVSNREPDLEIIRLLAEEQKKVSYEELNKDSRGDFEDLLEDVKMKSVRNVAFGVGSDEEVERELASKYRAVKRQASRNAIKEEISDAVWEELDEKEQEKLIDEIASSDDIDAAIKTNKRIAALASKASKEDLISEEQKKESAQKRKNVLDDLSKNYDRELQGILAAADQQADRQKAEKARQLKIAMIRKEKKQIEKENQTEAIGAFVREMTMATANTEKRVNDERKRQQERQKVKLAAMKRKRQTMTERAKEEQIQQEIETFFDKDEIENNISDVDSFTEDTLFDQVLTSMTSLHSSEISALHTLMVTATDNKDALADAENMDLKKLEKKLSGGSSSYCKRRLEYYNKHFDEPLPEHMIPTKQVEQKTLLTKAMILRFVKFNKENSISKTSEAADAYEDATIYLSSELTTRQALELKNFETMLEDLDDQVLKALIKLLKRAKNEFWSPNITSVMFYPPMTNVDGPALAQAWINQAKKRGSATIERQDTDELLLELNKGENETTPAEEETQNDSYTIMRERTMMRSRKKKNKE</sequence>